<dbReference type="AlphaFoldDB" id="A0A9D2RFE9"/>
<organism evidence="1 2">
    <name type="scientific">Candidatus Mediterraneibacter quadrami</name>
    <dbReference type="NCBI Taxonomy" id="2838684"/>
    <lineage>
        <taxon>Bacteria</taxon>
        <taxon>Bacillati</taxon>
        <taxon>Bacillota</taxon>
        <taxon>Clostridia</taxon>
        <taxon>Lachnospirales</taxon>
        <taxon>Lachnospiraceae</taxon>
        <taxon>Mediterraneibacter</taxon>
    </lineage>
</organism>
<proteinExistence type="predicted"/>
<dbReference type="Proteomes" id="UP000823909">
    <property type="component" value="Unassembled WGS sequence"/>
</dbReference>
<sequence>MSDTHTSVTKQETLAALRKPGELYVVMSAVTKLPFVKCDEETFDDEIFLYYRMEDAKNKAKELLDQKYLTAVAKLEDKQLLAFYTSLYTLGVNCLAVNHGTDTQISVQLSDLVVRKDPENLPEGKKVIENPALHLTAIYFMQEMRRQEKPQPTEELRELQEELLAHYGKASFIIALQEDKQVPVLKLKNGDVYQPVFTDILEFQRFAKGKKLRTAVVPADRIPDILVGEAKGVVLNPFGVNVQLNVARKKQPVKPEGDA</sequence>
<gene>
    <name evidence="1" type="ORF">H9910_06270</name>
</gene>
<dbReference type="EMBL" id="DWUU01000038">
    <property type="protein sequence ID" value="HJD42597.1"/>
    <property type="molecule type" value="Genomic_DNA"/>
</dbReference>
<protein>
    <submittedName>
        <fullName evidence="1">SseB family protein</fullName>
    </submittedName>
</protein>
<name>A0A9D2RFE9_9FIRM</name>
<reference evidence="1" key="2">
    <citation type="submission" date="2021-04" db="EMBL/GenBank/DDBJ databases">
        <authorList>
            <person name="Gilroy R."/>
        </authorList>
    </citation>
    <scope>NUCLEOTIDE SEQUENCE</scope>
    <source>
        <strain evidence="1">ChiBcec15-3976</strain>
    </source>
</reference>
<comment type="caution">
    <text evidence="1">The sequence shown here is derived from an EMBL/GenBank/DDBJ whole genome shotgun (WGS) entry which is preliminary data.</text>
</comment>
<accession>A0A9D2RFE9</accession>
<evidence type="ECO:0000313" key="2">
    <source>
        <dbReference type="Proteomes" id="UP000823909"/>
    </source>
</evidence>
<reference evidence="1" key="1">
    <citation type="journal article" date="2021" name="PeerJ">
        <title>Extensive microbial diversity within the chicken gut microbiome revealed by metagenomics and culture.</title>
        <authorList>
            <person name="Gilroy R."/>
            <person name="Ravi A."/>
            <person name="Getino M."/>
            <person name="Pursley I."/>
            <person name="Horton D.L."/>
            <person name="Alikhan N.F."/>
            <person name="Baker D."/>
            <person name="Gharbi K."/>
            <person name="Hall N."/>
            <person name="Watson M."/>
            <person name="Adriaenssens E.M."/>
            <person name="Foster-Nyarko E."/>
            <person name="Jarju S."/>
            <person name="Secka A."/>
            <person name="Antonio M."/>
            <person name="Oren A."/>
            <person name="Chaudhuri R.R."/>
            <person name="La Ragione R."/>
            <person name="Hildebrand F."/>
            <person name="Pallen M.J."/>
        </authorList>
    </citation>
    <scope>NUCLEOTIDE SEQUENCE</scope>
    <source>
        <strain evidence="1">ChiBcec15-3976</strain>
    </source>
</reference>
<evidence type="ECO:0000313" key="1">
    <source>
        <dbReference type="EMBL" id="HJD42597.1"/>
    </source>
</evidence>